<sequence length="267" mass="30298">MLSDIMIGQFFPGESVLHRIDARAKILMLFALILSIFLCDSRADYALLIIFNIILMYISQIPIRMYMKSLKPMFWIVLFTFIVHLFSGEGPTLLKVWIFNITWSGLSQGIFITIRLLLLILMASILTFTTSPLVLTDALESLLKPFKKIGVPAHEISMMMTIALRFIPTLINETDKIIKAQKSRGADFTSGNIMTRLKCVMPILIPLFVSAFRRADELALAMESRCYHGGEGRTRMKQMHLTRLDGFVTGGFIVFLLVLIVLRLKGM</sequence>
<feature type="transmembrane region" description="Helical" evidence="9">
    <location>
        <begin position="20"/>
        <end position="38"/>
    </location>
</feature>
<comment type="similarity">
    <text evidence="2 9">Belongs to the energy-coupling factor EcfT family.</text>
</comment>
<dbReference type="InterPro" id="IPR024919">
    <property type="entry name" value="EcfT"/>
</dbReference>
<dbReference type="PANTHER" id="PTHR33514">
    <property type="entry name" value="PROTEIN ABCI12, CHLOROPLASTIC"/>
    <property type="match status" value="1"/>
</dbReference>
<comment type="subunit">
    <text evidence="9">Forms a stable energy-coupling factor (ECF) transporter complex composed of 2 membrane-embedded substrate-binding proteins (S component), 2 ATP-binding proteins (A component) and 2 transmembrane proteins (T component).</text>
</comment>
<evidence type="ECO:0000256" key="8">
    <source>
        <dbReference type="ARBA" id="ARBA00023136"/>
    </source>
</evidence>
<feature type="transmembrane region" description="Helical" evidence="9">
    <location>
        <begin position="246"/>
        <end position="264"/>
    </location>
</feature>
<dbReference type="PANTHER" id="PTHR33514:SF13">
    <property type="entry name" value="PROTEIN ABCI12, CHLOROPLASTIC"/>
    <property type="match status" value="1"/>
</dbReference>
<name>A0A840UJC4_9FIRM</name>
<dbReference type="Pfam" id="PF02361">
    <property type="entry name" value="CbiQ"/>
    <property type="match status" value="1"/>
</dbReference>
<dbReference type="EMBL" id="JACHFH010000033">
    <property type="protein sequence ID" value="MBB5337089.1"/>
    <property type="molecule type" value="Genomic_DNA"/>
</dbReference>
<dbReference type="AlphaFoldDB" id="A0A840UJC4"/>
<keyword evidence="7 9" id="KW-1133">Transmembrane helix</keyword>
<comment type="caution">
    <text evidence="10">The sequence shown here is derived from an EMBL/GenBank/DDBJ whole genome shotgun (WGS) entry which is preliminary data.</text>
</comment>
<dbReference type="HAMAP" id="MF_01461">
    <property type="entry name" value="EcfT"/>
    <property type="match status" value="1"/>
</dbReference>
<dbReference type="CDD" id="cd16914">
    <property type="entry name" value="EcfT"/>
    <property type="match status" value="1"/>
</dbReference>
<keyword evidence="5 9" id="KW-1003">Cell membrane</keyword>
<evidence type="ECO:0000256" key="3">
    <source>
        <dbReference type="ARBA" id="ARBA00014042"/>
    </source>
</evidence>
<evidence type="ECO:0000256" key="5">
    <source>
        <dbReference type="ARBA" id="ARBA00022475"/>
    </source>
</evidence>
<feature type="transmembrane region" description="Helical" evidence="9">
    <location>
        <begin position="73"/>
        <end position="98"/>
    </location>
</feature>
<reference evidence="10 11" key="1">
    <citation type="submission" date="2020-08" db="EMBL/GenBank/DDBJ databases">
        <title>Genomic Encyclopedia of Type Strains, Phase IV (KMG-IV): sequencing the most valuable type-strain genomes for metagenomic binning, comparative biology and taxonomic classification.</title>
        <authorList>
            <person name="Goeker M."/>
        </authorList>
    </citation>
    <scope>NUCLEOTIDE SEQUENCE [LARGE SCALE GENOMIC DNA]</scope>
    <source>
        <strain evidence="10 11">DSM 24661</strain>
    </source>
</reference>
<keyword evidence="11" id="KW-1185">Reference proteome</keyword>
<comment type="function">
    <text evidence="9">Transmembrane (T) component of an energy-coupling factor (ECF) ABC-transporter complex. Unlike classic ABC transporters this ECF transporter provides the energy necessary to transport a number of different substrates.</text>
</comment>
<comment type="subcellular location">
    <subcellularLocation>
        <location evidence="1 9">Cell membrane</location>
        <topology evidence="1 9">Multi-pass membrane protein</topology>
    </subcellularLocation>
</comment>
<gene>
    <name evidence="9" type="primary">ecfT</name>
    <name evidence="10" type="ORF">HNR32_002246</name>
</gene>
<feature type="transmembrane region" description="Helical" evidence="9">
    <location>
        <begin position="110"/>
        <end position="129"/>
    </location>
</feature>
<feature type="transmembrane region" description="Helical" evidence="9">
    <location>
        <begin position="149"/>
        <end position="172"/>
    </location>
</feature>
<dbReference type="Proteomes" id="UP000559117">
    <property type="component" value="Unassembled WGS sequence"/>
</dbReference>
<evidence type="ECO:0000256" key="1">
    <source>
        <dbReference type="ARBA" id="ARBA00004651"/>
    </source>
</evidence>
<keyword evidence="4 9" id="KW-0813">Transport</keyword>
<dbReference type="GO" id="GO:0005886">
    <property type="term" value="C:plasma membrane"/>
    <property type="evidence" value="ECO:0007669"/>
    <property type="project" value="UniProtKB-SubCell"/>
</dbReference>
<organism evidence="10 11">
    <name type="scientific">Pectinatus brassicae</name>
    <dbReference type="NCBI Taxonomy" id="862415"/>
    <lineage>
        <taxon>Bacteria</taxon>
        <taxon>Bacillati</taxon>
        <taxon>Bacillota</taxon>
        <taxon>Negativicutes</taxon>
        <taxon>Selenomonadales</taxon>
        <taxon>Selenomonadaceae</taxon>
        <taxon>Pectinatus</taxon>
    </lineage>
</organism>
<evidence type="ECO:0000256" key="6">
    <source>
        <dbReference type="ARBA" id="ARBA00022692"/>
    </source>
</evidence>
<dbReference type="GO" id="GO:0022857">
    <property type="term" value="F:transmembrane transporter activity"/>
    <property type="evidence" value="ECO:0007669"/>
    <property type="project" value="UniProtKB-UniRule"/>
</dbReference>
<keyword evidence="8 9" id="KW-0472">Membrane</keyword>
<evidence type="ECO:0000313" key="10">
    <source>
        <dbReference type="EMBL" id="MBB5337089.1"/>
    </source>
</evidence>
<evidence type="ECO:0000313" key="11">
    <source>
        <dbReference type="Proteomes" id="UP000559117"/>
    </source>
</evidence>
<dbReference type="InterPro" id="IPR003339">
    <property type="entry name" value="ABC/ECF_trnsptr_transmembrane"/>
</dbReference>
<evidence type="ECO:0000256" key="7">
    <source>
        <dbReference type="ARBA" id="ARBA00022989"/>
    </source>
</evidence>
<evidence type="ECO:0000256" key="9">
    <source>
        <dbReference type="HAMAP-Rule" id="MF_01461"/>
    </source>
</evidence>
<protein>
    <recommendedName>
        <fullName evidence="3 9">Energy-coupling factor transporter transmembrane protein EcfT</fullName>
        <shortName evidence="9">ECF transporter T component EcfT</shortName>
    </recommendedName>
</protein>
<feature type="transmembrane region" description="Helical" evidence="9">
    <location>
        <begin position="45"/>
        <end position="67"/>
    </location>
</feature>
<proteinExistence type="inferred from homology"/>
<accession>A0A840UJC4</accession>
<evidence type="ECO:0000256" key="2">
    <source>
        <dbReference type="ARBA" id="ARBA00005660"/>
    </source>
</evidence>
<evidence type="ECO:0000256" key="4">
    <source>
        <dbReference type="ARBA" id="ARBA00022448"/>
    </source>
</evidence>
<dbReference type="RefSeq" id="WP_183862618.1">
    <property type="nucleotide sequence ID" value="NZ_JACHFH010000033.1"/>
</dbReference>
<keyword evidence="6 9" id="KW-0812">Transmembrane</keyword>